<protein>
    <submittedName>
        <fullName evidence="2">Uncharacterized protein</fullName>
    </submittedName>
</protein>
<sequence>MVPDDRGAELRFEVEVATSAPEIDYGRQPDEDVAEEVDELFDNPEEAGDNPREPEVLSFASDTELDHAELDRSGHRPARPRSAAAPVGRGGASGPLSGLGEPERNRGPSPLARRACGSWSPRR</sequence>
<gene>
    <name evidence="2" type="ORF">F4561_003009</name>
</gene>
<dbReference type="EMBL" id="JACHJT010000001">
    <property type="protein sequence ID" value="MBB4932189.1"/>
    <property type="molecule type" value="Genomic_DNA"/>
</dbReference>
<comment type="caution">
    <text evidence="2">The sequence shown here is derived from an EMBL/GenBank/DDBJ whole genome shotgun (WGS) entry which is preliminary data.</text>
</comment>
<dbReference type="AlphaFoldDB" id="A0A7W7W3V2"/>
<feature type="region of interest" description="Disordered" evidence="1">
    <location>
        <begin position="1"/>
        <end position="123"/>
    </location>
</feature>
<proteinExistence type="predicted"/>
<keyword evidence="3" id="KW-1185">Reference proteome</keyword>
<evidence type="ECO:0000313" key="2">
    <source>
        <dbReference type="EMBL" id="MBB4932189.1"/>
    </source>
</evidence>
<feature type="compositionally biased region" description="Basic and acidic residues" evidence="1">
    <location>
        <begin position="64"/>
        <end position="74"/>
    </location>
</feature>
<dbReference type="Proteomes" id="UP000523007">
    <property type="component" value="Unassembled WGS sequence"/>
</dbReference>
<feature type="compositionally biased region" description="Basic and acidic residues" evidence="1">
    <location>
        <begin position="1"/>
        <end position="14"/>
    </location>
</feature>
<feature type="compositionally biased region" description="Acidic residues" evidence="1">
    <location>
        <begin position="31"/>
        <end position="48"/>
    </location>
</feature>
<reference evidence="2 3" key="1">
    <citation type="submission" date="2020-08" db="EMBL/GenBank/DDBJ databases">
        <title>Sequencing the genomes of 1000 actinobacteria strains.</title>
        <authorList>
            <person name="Klenk H.-P."/>
        </authorList>
    </citation>
    <scope>NUCLEOTIDE SEQUENCE [LARGE SCALE GENOMIC DNA]</scope>
    <source>
        <strain evidence="2 3">DSM 102030</strain>
    </source>
</reference>
<accession>A0A7W7W3V2</accession>
<dbReference type="RefSeq" id="WP_184579461.1">
    <property type="nucleotide sequence ID" value="NZ_JACHJT010000001.1"/>
</dbReference>
<organism evidence="2 3">
    <name type="scientific">Lipingzhangella halophila</name>
    <dbReference type="NCBI Taxonomy" id="1783352"/>
    <lineage>
        <taxon>Bacteria</taxon>
        <taxon>Bacillati</taxon>
        <taxon>Actinomycetota</taxon>
        <taxon>Actinomycetes</taxon>
        <taxon>Streptosporangiales</taxon>
        <taxon>Nocardiopsidaceae</taxon>
        <taxon>Lipingzhangella</taxon>
    </lineage>
</organism>
<evidence type="ECO:0000313" key="3">
    <source>
        <dbReference type="Proteomes" id="UP000523007"/>
    </source>
</evidence>
<evidence type="ECO:0000256" key="1">
    <source>
        <dbReference type="SAM" id="MobiDB-lite"/>
    </source>
</evidence>
<name>A0A7W7W3V2_9ACTN</name>